<feature type="transmembrane region" description="Helical" evidence="5">
    <location>
        <begin position="229"/>
        <end position="250"/>
    </location>
</feature>
<evidence type="ECO:0000313" key="8">
    <source>
        <dbReference type="Proteomes" id="UP000218542"/>
    </source>
</evidence>
<evidence type="ECO:0000256" key="3">
    <source>
        <dbReference type="ARBA" id="ARBA00022989"/>
    </source>
</evidence>
<reference evidence="8" key="1">
    <citation type="journal article" date="2017" name="Environ. Microbiol. Rep.">
        <title>Genetic Diversity of Marine Anaerobic Ammonium-Oxidizing Bacteria as Revealed by Genomic and Proteomic Analyses of 'Candidatus Scalindua japonica'.</title>
        <authorList>
            <person name="Oshiki M."/>
            <person name="Mizuto K."/>
            <person name="Kimura Z."/>
            <person name="Kindaichi T."/>
            <person name="Satoh H."/>
            <person name="Okabe S."/>
        </authorList>
    </citation>
    <scope>NUCLEOTIDE SEQUENCE [LARGE SCALE GENOMIC DNA]</scope>
    <source>
        <strain evidence="8">husup-a2</strain>
    </source>
</reference>
<evidence type="ECO:0000256" key="2">
    <source>
        <dbReference type="ARBA" id="ARBA00022692"/>
    </source>
</evidence>
<comment type="subcellular location">
    <subcellularLocation>
        <location evidence="1">Membrane</location>
        <topology evidence="1">Multi-pass membrane protein</topology>
    </subcellularLocation>
</comment>
<dbReference type="GO" id="GO:0016020">
    <property type="term" value="C:membrane"/>
    <property type="evidence" value="ECO:0007669"/>
    <property type="project" value="UniProtKB-SubCell"/>
</dbReference>
<evidence type="ECO:0000313" key="7">
    <source>
        <dbReference type="EMBL" id="GAX59241.1"/>
    </source>
</evidence>
<feature type="transmembrane region" description="Helical" evidence="5">
    <location>
        <begin position="164"/>
        <end position="183"/>
    </location>
</feature>
<protein>
    <submittedName>
        <fullName evidence="7">Sulfate permease and related transporters</fullName>
    </submittedName>
</protein>
<evidence type="ECO:0000259" key="6">
    <source>
        <dbReference type="Pfam" id="PF00916"/>
    </source>
</evidence>
<feature type="domain" description="SLC26A/SulP transporter" evidence="6">
    <location>
        <begin position="2"/>
        <end position="351"/>
    </location>
</feature>
<keyword evidence="4 5" id="KW-0472">Membrane</keyword>
<sequence length="508" mass="54821">MASGAPLFSGLIAGIVGGILVGAISKSAHGVSGPAAGLAVIILTALITTPFETFLLAVVIGGIIQIILGFLRAGIIGYYFPLSAINGMLAGIGIIIFIKQLPFAFGYDGEWKGPDYHACMSDGNTFKALMQYFEHITAGAVIIAIISMAILLSWELYLTKKHKFFRLIQGPIVVVAAGIIFQLLTKSFFSQYHLSHEYLVHVPVANSVSSFFGQFTFPDFSQIGNKEVYILGVTIALVASLETLLCVEATDKLDPHKRVTPTNRELFAQGAGNIVSGMIGGLAITQVIVRSSANVQAGAESKISAILHGFFLLICVAFVPGILNLIPLPALACILLMVGYKLAKPALFVKQYRLGWEQFVPFIVTILGIVFEDLLIGLALGCCVGSATILIRNFKNSHFLHKQTSDGKQQIKISLSEDVTFLNKGAIIKELAAIPNDSYLTIDMSKCASIDYDVREAIGDFIISADDRNINVKVIQPLGRSSAKEEIYSKKLDKWVYALPVQSNPSTD</sequence>
<dbReference type="InterPro" id="IPR011547">
    <property type="entry name" value="SLC26A/SulP_dom"/>
</dbReference>
<feature type="transmembrane region" description="Helical" evidence="5">
    <location>
        <begin position="310"/>
        <end position="339"/>
    </location>
</feature>
<keyword evidence="3 5" id="KW-1133">Transmembrane helix</keyword>
<evidence type="ECO:0000256" key="1">
    <source>
        <dbReference type="ARBA" id="ARBA00004141"/>
    </source>
</evidence>
<evidence type="ECO:0000256" key="4">
    <source>
        <dbReference type="ARBA" id="ARBA00023136"/>
    </source>
</evidence>
<organism evidence="7 8">
    <name type="scientific">Candidatus Scalindua japonica</name>
    <dbReference type="NCBI Taxonomy" id="1284222"/>
    <lineage>
        <taxon>Bacteria</taxon>
        <taxon>Pseudomonadati</taxon>
        <taxon>Planctomycetota</taxon>
        <taxon>Candidatus Brocadiia</taxon>
        <taxon>Candidatus Brocadiales</taxon>
        <taxon>Candidatus Scalinduaceae</taxon>
        <taxon>Candidatus Scalindua</taxon>
    </lineage>
</organism>
<name>A0A286TTQ5_9BACT</name>
<dbReference type="Pfam" id="PF00916">
    <property type="entry name" value="Sulfate_transp"/>
    <property type="match status" value="1"/>
</dbReference>
<feature type="transmembrane region" description="Helical" evidence="5">
    <location>
        <begin position="78"/>
        <end position="98"/>
    </location>
</feature>
<dbReference type="PANTHER" id="PTHR11814">
    <property type="entry name" value="SULFATE TRANSPORTER"/>
    <property type="match status" value="1"/>
</dbReference>
<keyword evidence="8" id="KW-1185">Reference proteome</keyword>
<feature type="transmembrane region" description="Helical" evidence="5">
    <location>
        <begin position="270"/>
        <end position="289"/>
    </location>
</feature>
<evidence type="ECO:0000256" key="5">
    <source>
        <dbReference type="SAM" id="Phobius"/>
    </source>
</evidence>
<dbReference type="InterPro" id="IPR001902">
    <property type="entry name" value="SLC26A/SulP_fam"/>
</dbReference>
<keyword evidence="2 5" id="KW-0812">Transmembrane</keyword>
<feature type="transmembrane region" description="Helical" evidence="5">
    <location>
        <begin position="6"/>
        <end position="24"/>
    </location>
</feature>
<accession>A0A286TTQ5</accession>
<proteinExistence type="predicted"/>
<comment type="caution">
    <text evidence="7">The sequence shown here is derived from an EMBL/GenBank/DDBJ whole genome shotgun (WGS) entry which is preliminary data.</text>
</comment>
<feature type="transmembrane region" description="Helical" evidence="5">
    <location>
        <begin position="136"/>
        <end position="157"/>
    </location>
</feature>
<dbReference type="AlphaFoldDB" id="A0A286TTQ5"/>
<dbReference type="GO" id="GO:0055085">
    <property type="term" value="P:transmembrane transport"/>
    <property type="evidence" value="ECO:0007669"/>
    <property type="project" value="InterPro"/>
</dbReference>
<gene>
    <name evidence="7" type="ORF">SCALIN_C01_0172</name>
</gene>
<feature type="transmembrane region" description="Helical" evidence="5">
    <location>
        <begin position="54"/>
        <end position="71"/>
    </location>
</feature>
<feature type="transmembrane region" description="Helical" evidence="5">
    <location>
        <begin position="359"/>
        <end position="391"/>
    </location>
</feature>
<dbReference type="EMBL" id="BAOS01000001">
    <property type="protein sequence ID" value="GAX59241.1"/>
    <property type="molecule type" value="Genomic_DNA"/>
</dbReference>
<dbReference type="Proteomes" id="UP000218542">
    <property type="component" value="Unassembled WGS sequence"/>
</dbReference>